<evidence type="ECO:0000313" key="1">
    <source>
        <dbReference type="EMBL" id="GBM49109.1"/>
    </source>
</evidence>
<dbReference type="AlphaFoldDB" id="A0A4Y2G900"/>
<sequence length="93" mass="10310">MFQKLSLNGSVESVMVSWQSLSFGKGRLRLHSVSYPHYERARRKITANGVTPDMPRHMGSLNSSSSTETGVLIDYNQAMAPPLQKKVRTITSG</sequence>
<dbReference type="Proteomes" id="UP000499080">
    <property type="component" value="Unassembled WGS sequence"/>
</dbReference>
<gene>
    <name evidence="1" type="ORF">AVEN_77054_1</name>
</gene>
<dbReference type="EMBL" id="BGPR01001240">
    <property type="protein sequence ID" value="GBM49109.1"/>
    <property type="molecule type" value="Genomic_DNA"/>
</dbReference>
<comment type="caution">
    <text evidence="1">The sequence shown here is derived from an EMBL/GenBank/DDBJ whole genome shotgun (WGS) entry which is preliminary data.</text>
</comment>
<name>A0A4Y2G900_ARAVE</name>
<protein>
    <submittedName>
        <fullName evidence="1">Uncharacterized protein</fullName>
    </submittedName>
</protein>
<proteinExistence type="predicted"/>
<evidence type="ECO:0000313" key="2">
    <source>
        <dbReference type="Proteomes" id="UP000499080"/>
    </source>
</evidence>
<keyword evidence="2" id="KW-1185">Reference proteome</keyword>
<organism evidence="1 2">
    <name type="scientific">Araneus ventricosus</name>
    <name type="common">Orbweaver spider</name>
    <name type="synonym">Epeira ventricosa</name>
    <dbReference type="NCBI Taxonomy" id="182803"/>
    <lineage>
        <taxon>Eukaryota</taxon>
        <taxon>Metazoa</taxon>
        <taxon>Ecdysozoa</taxon>
        <taxon>Arthropoda</taxon>
        <taxon>Chelicerata</taxon>
        <taxon>Arachnida</taxon>
        <taxon>Araneae</taxon>
        <taxon>Araneomorphae</taxon>
        <taxon>Entelegynae</taxon>
        <taxon>Araneoidea</taxon>
        <taxon>Araneidae</taxon>
        <taxon>Araneus</taxon>
    </lineage>
</organism>
<accession>A0A4Y2G900</accession>
<reference evidence="1 2" key="1">
    <citation type="journal article" date="2019" name="Sci. Rep.">
        <title>Orb-weaving spider Araneus ventricosus genome elucidates the spidroin gene catalogue.</title>
        <authorList>
            <person name="Kono N."/>
            <person name="Nakamura H."/>
            <person name="Ohtoshi R."/>
            <person name="Moran D.A.P."/>
            <person name="Shinohara A."/>
            <person name="Yoshida Y."/>
            <person name="Fujiwara M."/>
            <person name="Mori M."/>
            <person name="Tomita M."/>
            <person name="Arakawa K."/>
        </authorList>
    </citation>
    <scope>NUCLEOTIDE SEQUENCE [LARGE SCALE GENOMIC DNA]</scope>
</reference>